<evidence type="ECO:0000259" key="1">
    <source>
        <dbReference type="Pfam" id="PF02915"/>
    </source>
</evidence>
<name>A0ABN6VYW9_9BACT</name>
<dbReference type="RefSeq" id="WP_281999951.1">
    <property type="nucleotide sequence ID" value="NZ_AP027151.1"/>
</dbReference>
<keyword evidence="3" id="KW-1185">Reference proteome</keyword>
<evidence type="ECO:0000313" key="2">
    <source>
        <dbReference type="EMBL" id="BDV43830.1"/>
    </source>
</evidence>
<dbReference type="Gene3D" id="1.20.1260.10">
    <property type="match status" value="1"/>
</dbReference>
<dbReference type="InterPro" id="IPR003251">
    <property type="entry name" value="Rr_diiron-bd_dom"/>
</dbReference>
<dbReference type="Proteomes" id="UP001317705">
    <property type="component" value="Chromosome"/>
</dbReference>
<dbReference type="Pfam" id="PF02915">
    <property type="entry name" value="Rubrerythrin"/>
    <property type="match status" value="1"/>
</dbReference>
<dbReference type="SUPFAM" id="SSF47240">
    <property type="entry name" value="Ferritin-like"/>
    <property type="match status" value="1"/>
</dbReference>
<dbReference type="PANTHER" id="PTHR33531">
    <property type="entry name" value="RUBRERYTHRIN SUBFAMILY"/>
    <property type="match status" value="1"/>
</dbReference>
<organism evidence="2 3">
    <name type="scientific">Geotalea uraniireducens</name>
    <dbReference type="NCBI Taxonomy" id="351604"/>
    <lineage>
        <taxon>Bacteria</taxon>
        <taxon>Pseudomonadati</taxon>
        <taxon>Thermodesulfobacteriota</taxon>
        <taxon>Desulfuromonadia</taxon>
        <taxon>Geobacterales</taxon>
        <taxon>Geobacteraceae</taxon>
        <taxon>Geotalea</taxon>
    </lineage>
</organism>
<sequence length="151" mass="17256">MESFAEEALRLAIHTEKSSHDFYRYAAGRAKNEAVREIFAQLASEEAEHMAAFLARYEGDDILQLQDTGEAPGCPDPRRYGELVGAIDSIFDEAQALRLALGEEQACIDSYTVLVETLREPELRAIFEQALDDTRRHYEQLRQQYLRFAEP</sequence>
<dbReference type="PANTHER" id="PTHR33531:SF7">
    <property type="entry name" value="HYPOTHETICAL MEMBRANE PROTEIN, CONSERVED"/>
    <property type="match status" value="1"/>
</dbReference>
<dbReference type="InterPro" id="IPR009078">
    <property type="entry name" value="Ferritin-like_SF"/>
</dbReference>
<accession>A0ABN6VYW9</accession>
<reference evidence="2 3" key="1">
    <citation type="submission" date="2022-12" db="EMBL/GenBank/DDBJ databases">
        <title>Polyphasic characterization of Geotalea uranireducens NIT-SL11 newly isolated from a complex of sewage sludge and microbially reduced graphene oxide.</title>
        <authorList>
            <person name="Xie L."/>
            <person name="Yoshida N."/>
            <person name="Meng L."/>
        </authorList>
    </citation>
    <scope>NUCLEOTIDE SEQUENCE [LARGE SCALE GENOMIC DNA]</scope>
    <source>
        <strain evidence="2 3">NIT-SL11</strain>
    </source>
</reference>
<feature type="domain" description="Rubrerythrin diiron-binding" evidence="1">
    <location>
        <begin position="7"/>
        <end position="143"/>
    </location>
</feature>
<protein>
    <recommendedName>
        <fullName evidence="1">Rubrerythrin diiron-binding domain-containing protein</fullName>
    </recommendedName>
</protein>
<gene>
    <name evidence="2" type="ORF">GURASL_27530</name>
</gene>
<evidence type="ECO:0000313" key="3">
    <source>
        <dbReference type="Proteomes" id="UP001317705"/>
    </source>
</evidence>
<dbReference type="CDD" id="cd01045">
    <property type="entry name" value="Ferritin_like_AB"/>
    <property type="match status" value="1"/>
</dbReference>
<proteinExistence type="predicted"/>
<dbReference type="InterPro" id="IPR012347">
    <property type="entry name" value="Ferritin-like"/>
</dbReference>
<dbReference type="EMBL" id="AP027151">
    <property type="protein sequence ID" value="BDV43830.1"/>
    <property type="molecule type" value="Genomic_DNA"/>
</dbReference>